<organism evidence="10 11">
    <name type="scientific">Ruminiclostridium papyrosolvens DSM 2782</name>
    <dbReference type="NCBI Taxonomy" id="588581"/>
    <lineage>
        <taxon>Bacteria</taxon>
        <taxon>Bacillati</taxon>
        <taxon>Bacillota</taxon>
        <taxon>Clostridia</taxon>
        <taxon>Eubacteriales</taxon>
        <taxon>Oscillospiraceae</taxon>
        <taxon>Ruminiclostridium</taxon>
    </lineage>
</organism>
<comment type="caution">
    <text evidence="10">The sequence shown here is derived from an EMBL/GenBank/DDBJ whole genome shotgun (WGS) entry which is preliminary data.</text>
</comment>
<dbReference type="AlphaFoldDB" id="F1TD92"/>
<feature type="domain" description="Glutamate--cysteine ligase" evidence="9">
    <location>
        <begin position="12"/>
        <end position="387"/>
    </location>
</feature>
<evidence type="ECO:0000256" key="2">
    <source>
        <dbReference type="ARBA" id="ARBA00022598"/>
    </source>
</evidence>
<dbReference type="NCBIfam" id="TIGR01434">
    <property type="entry name" value="glu_cys_ligase"/>
    <property type="match status" value="1"/>
</dbReference>
<dbReference type="STRING" id="588581.Cpap_1721"/>
<dbReference type="GO" id="GO:0004357">
    <property type="term" value="F:glutamate-cysteine ligase activity"/>
    <property type="evidence" value="ECO:0007669"/>
    <property type="project" value="UniProtKB-UniRule"/>
</dbReference>
<dbReference type="GO" id="GO:0006750">
    <property type="term" value="P:glutathione biosynthetic process"/>
    <property type="evidence" value="ECO:0007669"/>
    <property type="project" value="UniProtKB-UniRule"/>
</dbReference>
<gene>
    <name evidence="7" type="primary">gshA</name>
    <name evidence="10" type="ORF">Cpap_1721</name>
</gene>
<dbReference type="OrthoDB" id="9803907at2"/>
<proteinExistence type="inferred from homology"/>
<comment type="pathway">
    <text evidence="1 7 8">Sulfur metabolism; glutathione biosynthesis; glutathione from L-cysteine and L-glutamate: step 1/2.</text>
</comment>
<keyword evidence="5 7" id="KW-0067">ATP-binding</keyword>
<dbReference type="EC" id="6.3.2.2" evidence="7"/>
<protein>
    <recommendedName>
        <fullName evidence="7">Glutamate--cysteine ligase</fullName>
        <ecNumber evidence="7">6.3.2.2</ecNumber>
    </recommendedName>
    <alternativeName>
        <fullName evidence="7">Gamma-ECS</fullName>
        <shortName evidence="7">GCS</shortName>
    </alternativeName>
    <alternativeName>
        <fullName evidence="7">Gamma-glutamylcysteine synthetase</fullName>
    </alternativeName>
</protein>
<keyword evidence="4 7" id="KW-0547">Nucleotide-binding</keyword>
<dbReference type="GO" id="GO:0005524">
    <property type="term" value="F:ATP binding"/>
    <property type="evidence" value="ECO:0007669"/>
    <property type="project" value="UniProtKB-KW"/>
</dbReference>
<sequence length="496" mass="57571">MNWKFEKVLDIIKKTDSSIFLKGKWGIERETQRVTKSGYLALTSHPVAFGNKLQNSEVTTDFSESQLELVTPPLSSVEEVYKYLEILTLKVNEELKNELLWPLSMPPRLPSEEIIPIAKFDDTPEGREKEIYRHGLATRYGKKMQMISGIHFNFSFTDELFDVLYKYWGNGEGKYEFIDKAYFSMARNFLRYRWLLIYLFGASPSTDKTFNTVIQKELKTIRKCCPECCNPINNYKKYATSLRVSRFGYSNGEQGKFTVSYNSKSEYLETIRKLMKTKSKKYSEIGMFKDGKQIQLSDNVLQKDSEFYSAIRLKQVTETGESQLDALEKRGVGYAEVRIIDVNPYERAGISIEQMYFLQVFMLYCLFENSKNIKRKELNLMNKNHNLIAISGRKNKLSLFRYTGGQVLLEDWGQYIFCKLFHIAKVMDDAANSNKYMECVMNESVKLIDKTLLPSNKIINDMKLKGDTFITYGISKAMEHKNKNNTGEELKNVEGL</sequence>
<accession>F1TD92</accession>
<dbReference type="InterPro" id="IPR014746">
    <property type="entry name" value="Gln_synth/guanido_kin_cat_dom"/>
</dbReference>
<dbReference type="GO" id="GO:0046872">
    <property type="term" value="F:metal ion binding"/>
    <property type="evidence" value="ECO:0007669"/>
    <property type="project" value="TreeGrafter"/>
</dbReference>
<dbReference type="RefSeq" id="WP_004619400.1">
    <property type="nucleotide sequence ID" value="NZ_ACXX02000007.1"/>
</dbReference>
<reference evidence="10" key="2">
    <citation type="submission" date="2011-01" db="EMBL/GenBank/DDBJ databases">
        <title>The Non-contiguous Finished genome of Clostridium papyrosolvens.</title>
        <authorList>
            <person name="Lucas S."/>
            <person name="Copeland A."/>
            <person name="Lapidus A."/>
            <person name="Cheng J.-F."/>
            <person name="Goodwin L."/>
            <person name="Pitluck S."/>
            <person name="Misra M."/>
            <person name="Chertkov O."/>
            <person name="Detter J.C."/>
            <person name="Han C."/>
            <person name="Tapia R."/>
            <person name="Land M."/>
            <person name="Hauser L."/>
            <person name="Kyrpides N."/>
            <person name="Ivanova N."/>
            <person name="Pagani I."/>
            <person name="Mouttaki H."/>
            <person name="He Z."/>
            <person name="Zhou J."/>
            <person name="Hemme C.L."/>
            <person name="Woyke T."/>
        </authorList>
    </citation>
    <scope>NUCLEOTIDE SEQUENCE [LARGE SCALE GENOMIC DNA]</scope>
    <source>
        <strain evidence="10">DSM 2782</strain>
    </source>
</reference>
<dbReference type="InterPro" id="IPR007370">
    <property type="entry name" value="Glu_cys_ligase"/>
</dbReference>
<comment type="similarity">
    <text evidence="7">Belongs to the glutamate--cysteine ligase type 1 family. Type 1 subfamily.</text>
</comment>
<comment type="catalytic activity">
    <reaction evidence="6 7 8">
        <text>L-cysteine + L-glutamate + ATP = gamma-L-glutamyl-L-cysteine + ADP + phosphate + H(+)</text>
        <dbReference type="Rhea" id="RHEA:13285"/>
        <dbReference type="ChEBI" id="CHEBI:15378"/>
        <dbReference type="ChEBI" id="CHEBI:29985"/>
        <dbReference type="ChEBI" id="CHEBI:30616"/>
        <dbReference type="ChEBI" id="CHEBI:35235"/>
        <dbReference type="ChEBI" id="CHEBI:43474"/>
        <dbReference type="ChEBI" id="CHEBI:58173"/>
        <dbReference type="ChEBI" id="CHEBI:456216"/>
        <dbReference type="EC" id="6.3.2.2"/>
    </reaction>
</comment>
<dbReference type="SUPFAM" id="SSF55931">
    <property type="entry name" value="Glutamine synthetase/guanido kinase"/>
    <property type="match status" value="1"/>
</dbReference>
<dbReference type="Gene3D" id="3.30.590.20">
    <property type="match status" value="1"/>
</dbReference>
<evidence type="ECO:0000256" key="1">
    <source>
        <dbReference type="ARBA" id="ARBA00005006"/>
    </source>
</evidence>
<dbReference type="PANTHER" id="PTHR38761:SF1">
    <property type="entry name" value="GLUTAMATE--CYSTEINE LIGASE"/>
    <property type="match status" value="1"/>
</dbReference>
<dbReference type="InterPro" id="IPR006334">
    <property type="entry name" value="Glut_cys_ligase"/>
</dbReference>
<evidence type="ECO:0000259" key="9">
    <source>
        <dbReference type="Pfam" id="PF04262"/>
    </source>
</evidence>
<evidence type="ECO:0000256" key="6">
    <source>
        <dbReference type="ARBA" id="ARBA00048819"/>
    </source>
</evidence>
<name>F1TD92_9FIRM</name>
<evidence type="ECO:0000256" key="8">
    <source>
        <dbReference type="RuleBase" id="RU004391"/>
    </source>
</evidence>
<evidence type="ECO:0000256" key="3">
    <source>
        <dbReference type="ARBA" id="ARBA00022684"/>
    </source>
</evidence>
<evidence type="ECO:0000313" key="10">
    <source>
        <dbReference type="EMBL" id="EGD47530.1"/>
    </source>
</evidence>
<reference evidence="10" key="1">
    <citation type="submission" date="2009-07" db="EMBL/GenBank/DDBJ databases">
        <authorList>
            <consortium name="US DOE Joint Genome Institute (JGI-PGF)"/>
            <person name="Lucas S."/>
            <person name="Copeland A."/>
            <person name="Lapidus A."/>
            <person name="Glavina del Rio T."/>
            <person name="Tice H."/>
            <person name="Bruce D."/>
            <person name="Goodwin L."/>
            <person name="Pitluck S."/>
            <person name="Larimer F."/>
            <person name="Land M.L."/>
            <person name="Mouttaki H."/>
            <person name="He Z."/>
            <person name="Zhou J."/>
            <person name="Hemme C.L."/>
        </authorList>
    </citation>
    <scope>NUCLEOTIDE SEQUENCE [LARGE SCALE GENOMIC DNA]</scope>
    <source>
        <strain evidence="10">DSM 2782</strain>
    </source>
</reference>
<keyword evidence="2 7" id="KW-0436">Ligase</keyword>
<evidence type="ECO:0000256" key="4">
    <source>
        <dbReference type="ARBA" id="ARBA00022741"/>
    </source>
</evidence>
<evidence type="ECO:0000256" key="5">
    <source>
        <dbReference type="ARBA" id="ARBA00022840"/>
    </source>
</evidence>
<evidence type="ECO:0000313" key="11">
    <source>
        <dbReference type="Proteomes" id="UP000003860"/>
    </source>
</evidence>
<keyword evidence="3 7" id="KW-0317">Glutathione biosynthesis</keyword>
<dbReference type="PANTHER" id="PTHR38761">
    <property type="entry name" value="GLUTAMATE--CYSTEINE LIGASE"/>
    <property type="match status" value="1"/>
</dbReference>
<dbReference type="eggNOG" id="COG2918">
    <property type="taxonomic scope" value="Bacteria"/>
</dbReference>
<evidence type="ECO:0000256" key="7">
    <source>
        <dbReference type="HAMAP-Rule" id="MF_00578"/>
    </source>
</evidence>
<keyword evidence="11" id="KW-1185">Reference proteome</keyword>
<dbReference type="UniPathway" id="UPA00142">
    <property type="reaction ID" value="UER00209"/>
</dbReference>
<dbReference type="Pfam" id="PF04262">
    <property type="entry name" value="Glu_cys_ligase"/>
    <property type="match status" value="1"/>
</dbReference>
<dbReference type="Proteomes" id="UP000003860">
    <property type="component" value="Unassembled WGS sequence"/>
</dbReference>
<dbReference type="EMBL" id="ACXX02000007">
    <property type="protein sequence ID" value="EGD47530.1"/>
    <property type="molecule type" value="Genomic_DNA"/>
</dbReference>
<dbReference type="HAMAP" id="MF_00578">
    <property type="entry name" value="Glu_cys_ligase"/>
    <property type="match status" value="1"/>
</dbReference>
<dbReference type="GO" id="GO:0005829">
    <property type="term" value="C:cytosol"/>
    <property type="evidence" value="ECO:0007669"/>
    <property type="project" value="TreeGrafter"/>
</dbReference>